<dbReference type="AlphaFoldDB" id="A0A9D4KTF3"/>
<reference evidence="2" key="2">
    <citation type="submission" date="2020-11" db="EMBL/GenBank/DDBJ databases">
        <authorList>
            <person name="McCartney M.A."/>
            <person name="Auch B."/>
            <person name="Kono T."/>
            <person name="Mallez S."/>
            <person name="Becker A."/>
            <person name="Gohl D.M."/>
            <person name="Silverstein K.A.T."/>
            <person name="Koren S."/>
            <person name="Bechman K.B."/>
            <person name="Herman A."/>
            <person name="Abrahante J.E."/>
            <person name="Garbe J."/>
        </authorList>
    </citation>
    <scope>NUCLEOTIDE SEQUENCE</scope>
    <source>
        <strain evidence="2">Duluth1</strain>
        <tissue evidence="2">Whole animal</tissue>
    </source>
</reference>
<evidence type="ECO:0000313" key="3">
    <source>
        <dbReference type="Proteomes" id="UP000828390"/>
    </source>
</evidence>
<accession>A0A9D4KTF3</accession>
<protein>
    <submittedName>
        <fullName evidence="2">Uncharacterized protein</fullName>
    </submittedName>
</protein>
<sequence length="104" mass="11255">MQALPQANQAQAPSSSSSQDSLRGPRSIPSTVQQLPQTPSNQLSPFISEESVYWTPQQPKLAPQGLSGEAQGTGQVARLVKDVEEARTSAQTKAKEAQRLKEHF</sequence>
<feature type="compositionally biased region" description="Polar residues" evidence="1">
    <location>
        <begin position="28"/>
        <end position="45"/>
    </location>
</feature>
<dbReference type="EMBL" id="JAIWYP010000003">
    <property type="protein sequence ID" value="KAH3845750.1"/>
    <property type="molecule type" value="Genomic_DNA"/>
</dbReference>
<proteinExistence type="predicted"/>
<gene>
    <name evidence="2" type="ORF">DPMN_088037</name>
</gene>
<feature type="region of interest" description="Disordered" evidence="1">
    <location>
        <begin position="85"/>
        <end position="104"/>
    </location>
</feature>
<feature type="region of interest" description="Disordered" evidence="1">
    <location>
        <begin position="1"/>
        <end position="75"/>
    </location>
</feature>
<comment type="caution">
    <text evidence="2">The sequence shown here is derived from an EMBL/GenBank/DDBJ whole genome shotgun (WGS) entry which is preliminary data.</text>
</comment>
<reference evidence="2" key="1">
    <citation type="journal article" date="2019" name="bioRxiv">
        <title>The Genome of the Zebra Mussel, Dreissena polymorpha: A Resource for Invasive Species Research.</title>
        <authorList>
            <person name="McCartney M.A."/>
            <person name="Auch B."/>
            <person name="Kono T."/>
            <person name="Mallez S."/>
            <person name="Zhang Y."/>
            <person name="Obille A."/>
            <person name="Becker A."/>
            <person name="Abrahante J.E."/>
            <person name="Garbe J."/>
            <person name="Badalamenti J.P."/>
            <person name="Herman A."/>
            <person name="Mangelson H."/>
            <person name="Liachko I."/>
            <person name="Sullivan S."/>
            <person name="Sone E.D."/>
            <person name="Koren S."/>
            <person name="Silverstein K.A.T."/>
            <person name="Beckman K.B."/>
            <person name="Gohl D.M."/>
        </authorList>
    </citation>
    <scope>NUCLEOTIDE SEQUENCE</scope>
    <source>
        <strain evidence="2">Duluth1</strain>
        <tissue evidence="2">Whole animal</tissue>
    </source>
</reference>
<name>A0A9D4KTF3_DREPO</name>
<evidence type="ECO:0000256" key="1">
    <source>
        <dbReference type="SAM" id="MobiDB-lite"/>
    </source>
</evidence>
<keyword evidence="3" id="KW-1185">Reference proteome</keyword>
<dbReference type="Proteomes" id="UP000828390">
    <property type="component" value="Unassembled WGS sequence"/>
</dbReference>
<organism evidence="2 3">
    <name type="scientific">Dreissena polymorpha</name>
    <name type="common">Zebra mussel</name>
    <name type="synonym">Mytilus polymorpha</name>
    <dbReference type="NCBI Taxonomy" id="45954"/>
    <lineage>
        <taxon>Eukaryota</taxon>
        <taxon>Metazoa</taxon>
        <taxon>Spiralia</taxon>
        <taxon>Lophotrochozoa</taxon>
        <taxon>Mollusca</taxon>
        <taxon>Bivalvia</taxon>
        <taxon>Autobranchia</taxon>
        <taxon>Heteroconchia</taxon>
        <taxon>Euheterodonta</taxon>
        <taxon>Imparidentia</taxon>
        <taxon>Neoheterodontei</taxon>
        <taxon>Myida</taxon>
        <taxon>Dreissenoidea</taxon>
        <taxon>Dreissenidae</taxon>
        <taxon>Dreissena</taxon>
    </lineage>
</organism>
<evidence type="ECO:0000313" key="2">
    <source>
        <dbReference type="EMBL" id="KAH3845750.1"/>
    </source>
</evidence>
<feature type="compositionally biased region" description="Low complexity" evidence="1">
    <location>
        <begin position="1"/>
        <end position="19"/>
    </location>
</feature>